<dbReference type="InterPro" id="IPR000504">
    <property type="entry name" value="RRM_dom"/>
</dbReference>
<keyword evidence="4" id="KW-1185">Reference proteome</keyword>
<dbReference type="AlphaFoldDB" id="A0A9K3NAE7"/>
<dbReference type="PROSITE" id="PS50102">
    <property type="entry name" value="RRM"/>
    <property type="match status" value="1"/>
</dbReference>
<dbReference type="Proteomes" id="UP000215914">
    <property type="component" value="Unassembled WGS sequence"/>
</dbReference>
<dbReference type="GO" id="GO:0003723">
    <property type="term" value="F:RNA binding"/>
    <property type="evidence" value="ECO:0007669"/>
    <property type="project" value="UniProtKB-UniRule"/>
</dbReference>
<keyword evidence="1" id="KW-0694">RNA-binding</keyword>
<comment type="caution">
    <text evidence="3">The sequence shown here is derived from an EMBL/GenBank/DDBJ whole genome shotgun (WGS) entry which is preliminary data.</text>
</comment>
<sequence>METNEGKGFAFVAFRSKDDVQKAIEELHNKDFKVWIIHSQSREKEAL</sequence>
<dbReference type="SUPFAM" id="SSF54928">
    <property type="entry name" value="RNA-binding domain, RBD"/>
    <property type="match status" value="1"/>
</dbReference>
<accession>A0A9K3NAE7</accession>
<dbReference type="Pfam" id="PF00076">
    <property type="entry name" value="RRM_1"/>
    <property type="match status" value="1"/>
</dbReference>
<evidence type="ECO:0000256" key="1">
    <source>
        <dbReference type="PROSITE-ProRule" id="PRU00176"/>
    </source>
</evidence>
<organism evidence="3 4">
    <name type="scientific">Helianthus annuus</name>
    <name type="common">Common sunflower</name>
    <dbReference type="NCBI Taxonomy" id="4232"/>
    <lineage>
        <taxon>Eukaryota</taxon>
        <taxon>Viridiplantae</taxon>
        <taxon>Streptophyta</taxon>
        <taxon>Embryophyta</taxon>
        <taxon>Tracheophyta</taxon>
        <taxon>Spermatophyta</taxon>
        <taxon>Magnoliopsida</taxon>
        <taxon>eudicotyledons</taxon>
        <taxon>Gunneridae</taxon>
        <taxon>Pentapetalae</taxon>
        <taxon>asterids</taxon>
        <taxon>campanulids</taxon>
        <taxon>Asterales</taxon>
        <taxon>Asteraceae</taxon>
        <taxon>Asteroideae</taxon>
        <taxon>Heliantheae alliance</taxon>
        <taxon>Heliantheae</taxon>
        <taxon>Helianthus</taxon>
    </lineage>
</organism>
<gene>
    <name evidence="3" type="ORF">HanXRQr2_Chr09g0405401</name>
</gene>
<reference evidence="3" key="2">
    <citation type="submission" date="2020-06" db="EMBL/GenBank/DDBJ databases">
        <title>Helianthus annuus Genome sequencing and assembly Release 2.</title>
        <authorList>
            <person name="Gouzy J."/>
            <person name="Langlade N."/>
            <person name="Munos S."/>
        </authorList>
    </citation>
    <scope>NUCLEOTIDE SEQUENCE</scope>
    <source>
        <tissue evidence="3">Leaves</tissue>
    </source>
</reference>
<proteinExistence type="predicted"/>
<dbReference type="Gene3D" id="3.30.70.330">
    <property type="match status" value="1"/>
</dbReference>
<dbReference type="InterPro" id="IPR012677">
    <property type="entry name" value="Nucleotide-bd_a/b_plait_sf"/>
</dbReference>
<evidence type="ECO:0000259" key="2">
    <source>
        <dbReference type="PROSITE" id="PS50102"/>
    </source>
</evidence>
<evidence type="ECO:0000313" key="3">
    <source>
        <dbReference type="EMBL" id="KAF5792383.1"/>
    </source>
</evidence>
<dbReference type="InterPro" id="IPR035979">
    <property type="entry name" value="RBD_domain_sf"/>
</dbReference>
<dbReference type="EMBL" id="MNCJ02000324">
    <property type="protein sequence ID" value="KAF5792383.1"/>
    <property type="molecule type" value="Genomic_DNA"/>
</dbReference>
<evidence type="ECO:0000313" key="4">
    <source>
        <dbReference type="Proteomes" id="UP000215914"/>
    </source>
</evidence>
<protein>
    <submittedName>
        <fullName evidence="3">RNA recognition motif domain, nucleotide-binding alpha-beta plait domain superfamily</fullName>
    </submittedName>
</protein>
<name>A0A9K3NAE7_HELAN</name>
<dbReference type="Gramene" id="mRNA:HanXRQr2_Chr09g0405401">
    <property type="protein sequence ID" value="mRNA:HanXRQr2_Chr09g0405401"/>
    <property type="gene ID" value="HanXRQr2_Chr09g0405401"/>
</dbReference>
<reference evidence="3" key="1">
    <citation type="journal article" date="2017" name="Nature">
        <title>The sunflower genome provides insights into oil metabolism, flowering and Asterid evolution.</title>
        <authorList>
            <person name="Badouin H."/>
            <person name="Gouzy J."/>
            <person name="Grassa C.J."/>
            <person name="Murat F."/>
            <person name="Staton S.E."/>
            <person name="Cottret L."/>
            <person name="Lelandais-Briere C."/>
            <person name="Owens G.L."/>
            <person name="Carrere S."/>
            <person name="Mayjonade B."/>
            <person name="Legrand L."/>
            <person name="Gill N."/>
            <person name="Kane N.C."/>
            <person name="Bowers J.E."/>
            <person name="Hubner S."/>
            <person name="Bellec A."/>
            <person name="Berard A."/>
            <person name="Berges H."/>
            <person name="Blanchet N."/>
            <person name="Boniface M.C."/>
            <person name="Brunel D."/>
            <person name="Catrice O."/>
            <person name="Chaidir N."/>
            <person name="Claudel C."/>
            <person name="Donnadieu C."/>
            <person name="Faraut T."/>
            <person name="Fievet G."/>
            <person name="Helmstetter N."/>
            <person name="King M."/>
            <person name="Knapp S.J."/>
            <person name="Lai Z."/>
            <person name="Le Paslier M.C."/>
            <person name="Lippi Y."/>
            <person name="Lorenzon L."/>
            <person name="Mandel J.R."/>
            <person name="Marage G."/>
            <person name="Marchand G."/>
            <person name="Marquand E."/>
            <person name="Bret-Mestries E."/>
            <person name="Morien E."/>
            <person name="Nambeesan S."/>
            <person name="Nguyen T."/>
            <person name="Pegot-Espagnet P."/>
            <person name="Pouilly N."/>
            <person name="Raftis F."/>
            <person name="Sallet E."/>
            <person name="Schiex T."/>
            <person name="Thomas J."/>
            <person name="Vandecasteele C."/>
            <person name="Vares D."/>
            <person name="Vear F."/>
            <person name="Vautrin S."/>
            <person name="Crespi M."/>
            <person name="Mangin B."/>
            <person name="Burke J.M."/>
            <person name="Salse J."/>
            <person name="Munos S."/>
            <person name="Vincourt P."/>
            <person name="Rieseberg L.H."/>
            <person name="Langlade N.B."/>
        </authorList>
    </citation>
    <scope>NUCLEOTIDE SEQUENCE</scope>
    <source>
        <tissue evidence="3">Leaves</tissue>
    </source>
</reference>
<feature type="domain" description="RRM" evidence="2">
    <location>
        <begin position="1"/>
        <end position="41"/>
    </location>
</feature>